<organism evidence="1 2">
    <name type="scientific">Paenibacillus gansuensis</name>
    <dbReference type="NCBI Taxonomy" id="306542"/>
    <lineage>
        <taxon>Bacteria</taxon>
        <taxon>Bacillati</taxon>
        <taxon>Bacillota</taxon>
        <taxon>Bacilli</taxon>
        <taxon>Bacillales</taxon>
        <taxon>Paenibacillaceae</taxon>
        <taxon>Paenibacillus</taxon>
    </lineage>
</organism>
<dbReference type="Proteomes" id="UP001597541">
    <property type="component" value="Unassembled WGS sequence"/>
</dbReference>
<dbReference type="RefSeq" id="WP_377607680.1">
    <property type="nucleotide sequence ID" value="NZ_JBHUME010000020.1"/>
</dbReference>
<keyword evidence="2" id="KW-1185">Reference proteome</keyword>
<comment type="caution">
    <text evidence="1">The sequence shown here is derived from an EMBL/GenBank/DDBJ whole genome shotgun (WGS) entry which is preliminary data.</text>
</comment>
<proteinExistence type="predicted"/>
<sequence>MRIYTTISYKNKSIPVHNTSGDTTHLKHLHCKLNELKLNLDFRRKMKQISAIELVGDVAIFKYADGTKLYMEVAG</sequence>
<evidence type="ECO:0000313" key="2">
    <source>
        <dbReference type="Proteomes" id="UP001597541"/>
    </source>
</evidence>
<dbReference type="EMBL" id="JBHUME010000020">
    <property type="protein sequence ID" value="MFD2615617.1"/>
    <property type="molecule type" value="Genomic_DNA"/>
</dbReference>
<name>A0ABW5PJL7_9BACL</name>
<reference evidence="2" key="1">
    <citation type="journal article" date="2019" name="Int. J. Syst. Evol. Microbiol.">
        <title>The Global Catalogue of Microorganisms (GCM) 10K type strain sequencing project: providing services to taxonomists for standard genome sequencing and annotation.</title>
        <authorList>
            <consortium name="The Broad Institute Genomics Platform"/>
            <consortium name="The Broad Institute Genome Sequencing Center for Infectious Disease"/>
            <person name="Wu L."/>
            <person name="Ma J."/>
        </authorList>
    </citation>
    <scope>NUCLEOTIDE SEQUENCE [LARGE SCALE GENOMIC DNA]</scope>
    <source>
        <strain evidence="2">KCTC 3950</strain>
    </source>
</reference>
<protein>
    <submittedName>
        <fullName evidence="1">Uncharacterized protein</fullName>
    </submittedName>
</protein>
<accession>A0ABW5PJL7</accession>
<evidence type="ECO:0000313" key="1">
    <source>
        <dbReference type="EMBL" id="MFD2615617.1"/>
    </source>
</evidence>
<gene>
    <name evidence="1" type="ORF">ACFSUF_24735</name>
</gene>